<accession>A0AAP0PDJ7</accession>
<evidence type="ECO:0000256" key="4">
    <source>
        <dbReference type="ARBA" id="ARBA00022801"/>
    </source>
</evidence>
<organism evidence="7 8">
    <name type="scientific">Stephania japonica</name>
    <dbReference type="NCBI Taxonomy" id="461633"/>
    <lineage>
        <taxon>Eukaryota</taxon>
        <taxon>Viridiplantae</taxon>
        <taxon>Streptophyta</taxon>
        <taxon>Embryophyta</taxon>
        <taxon>Tracheophyta</taxon>
        <taxon>Spermatophyta</taxon>
        <taxon>Magnoliopsida</taxon>
        <taxon>Ranunculales</taxon>
        <taxon>Menispermaceae</taxon>
        <taxon>Menispermoideae</taxon>
        <taxon>Cissampelideae</taxon>
        <taxon>Stephania</taxon>
    </lineage>
</organism>
<evidence type="ECO:0000313" key="8">
    <source>
        <dbReference type="Proteomes" id="UP001417504"/>
    </source>
</evidence>
<keyword evidence="8" id="KW-1185">Reference proteome</keyword>
<comment type="pathway">
    <text evidence="1">Glycan metabolism; pectin degradation; 2-dehydro-3-deoxy-D-gluconate from pectin: step 1/5.</text>
</comment>
<dbReference type="EC" id="3.1.1.11" evidence="3"/>
<dbReference type="Gene3D" id="2.160.20.10">
    <property type="entry name" value="Single-stranded right-handed beta-helix, Pectin lyase-like"/>
    <property type="match status" value="1"/>
</dbReference>
<dbReference type="GO" id="GO:0042545">
    <property type="term" value="P:cell wall modification"/>
    <property type="evidence" value="ECO:0007669"/>
    <property type="project" value="InterPro"/>
</dbReference>
<dbReference type="PANTHER" id="PTHR31321:SF134">
    <property type="entry name" value="PECTINESTERASE"/>
    <property type="match status" value="1"/>
</dbReference>
<dbReference type="PANTHER" id="PTHR31321">
    <property type="entry name" value="ACYL-COA THIOESTER HYDROLASE YBHC-RELATED"/>
    <property type="match status" value="1"/>
</dbReference>
<evidence type="ECO:0000259" key="6">
    <source>
        <dbReference type="Pfam" id="PF01095"/>
    </source>
</evidence>
<dbReference type="Pfam" id="PF01095">
    <property type="entry name" value="Pectinesterase"/>
    <property type="match status" value="1"/>
</dbReference>
<feature type="domain" description="Pectinesterase catalytic" evidence="6">
    <location>
        <begin position="10"/>
        <end position="192"/>
    </location>
</feature>
<comment type="caution">
    <text evidence="7">The sequence shown here is derived from an EMBL/GenBank/DDBJ whole genome shotgun (WGS) entry which is preliminary data.</text>
</comment>
<dbReference type="GO" id="GO:0030599">
    <property type="term" value="F:pectinesterase activity"/>
    <property type="evidence" value="ECO:0007669"/>
    <property type="project" value="UniProtKB-EC"/>
</dbReference>
<comment type="similarity">
    <text evidence="2">Belongs to the pectinesterase family.</text>
</comment>
<evidence type="ECO:0000313" key="7">
    <source>
        <dbReference type="EMBL" id="KAK9136675.1"/>
    </source>
</evidence>
<gene>
    <name evidence="7" type="ORF">Sjap_007269</name>
</gene>
<proteinExistence type="inferred from homology"/>
<dbReference type="GO" id="GO:0045490">
    <property type="term" value="P:pectin catabolic process"/>
    <property type="evidence" value="ECO:0007669"/>
    <property type="project" value="TreeGrafter"/>
</dbReference>
<keyword evidence="4" id="KW-0378">Hydrolase</keyword>
<evidence type="ECO:0000256" key="2">
    <source>
        <dbReference type="ARBA" id="ARBA00008891"/>
    </source>
</evidence>
<dbReference type="AlphaFoldDB" id="A0AAP0PDJ7"/>
<evidence type="ECO:0000256" key="3">
    <source>
        <dbReference type="ARBA" id="ARBA00013229"/>
    </source>
</evidence>
<dbReference type="InterPro" id="IPR011050">
    <property type="entry name" value="Pectin_lyase_fold/virulence"/>
</dbReference>
<reference evidence="7 8" key="1">
    <citation type="submission" date="2024-01" db="EMBL/GenBank/DDBJ databases">
        <title>Genome assemblies of Stephania.</title>
        <authorList>
            <person name="Yang L."/>
        </authorList>
    </citation>
    <scope>NUCLEOTIDE SEQUENCE [LARGE SCALE GENOMIC DNA]</scope>
    <source>
        <strain evidence="7">QJT</strain>
        <tissue evidence="7">Leaf</tissue>
    </source>
</reference>
<dbReference type="InterPro" id="IPR012334">
    <property type="entry name" value="Pectin_lyas_fold"/>
</dbReference>
<sequence>MNHVRSVQDANNERQAAVAVHIGGDKIAFDRCSFLGVQDTLFDDLGRHYFYKCYIEGYVDFIFGSGQSIYESCHIVITTGDSDYSGPGFITANRRNNMKDSSGFVFNHCIVEGNNAQAFLGRAWGPFSRVFFFESNLSSVVDPAGWHAWKYVGQENQLMYAEMNCYGPGANTSQRVKWEKQITLKEAYHLVGNRFMNLDGWLGKLPIPLKLGDN</sequence>
<name>A0AAP0PDJ7_9MAGN</name>
<protein>
    <recommendedName>
        <fullName evidence="3">pectinesterase</fullName>
        <ecNumber evidence="3">3.1.1.11</ecNumber>
    </recommendedName>
</protein>
<dbReference type="Proteomes" id="UP001417504">
    <property type="component" value="Unassembled WGS sequence"/>
</dbReference>
<dbReference type="InterPro" id="IPR000070">
    <property type="entry name" value="Pectinesterase_cat"/>
</dbReference>
<evidence type="ECO:0000256" key="1">
    <source>
        <dbReference type="ARBA" id="ARBA00005184"/>
    </source>
</evidence>
<dbReference type="SUPFAM" id="SSF51126">
    <property type="entry name" value="Pectin lyase-like"/>
    <property type="match status" value="1"/>
</dbReference>
<keyword evidence="5" id="KW-0063">Aspartyl esterase</keyword>
<dbReference type="EMBL" id="JBBNAE010000003">
    <property type="protein sequence ID" value="KAK9136675.1"/>
    <property type="molecule type" value="Genomic_DNA"/>
</dbReference>
<evidence type="ECO:0000256" key="5">
    <source>
        <dbReference type="ARBA" id="ARBA00023085"/>
    </source>
</evidence>